<dbReference type="SUPFAM" id="SSF47565">
    <property type="entry name" value="Insect pheromone/odorant-binding proteins"/>
    <property type="match status" value="2"/>
</dbReference>
<dbReference type="GO" id="GO:0007608">
    <property type="term" value="P:sensory perception of smell"/>
    <property type="evidence" value="ECO:0007669"/>
    <property type="project" value="TreeGrafter"/>
</dbReference>
<proteinExistence type="predicted"/>
<evidence type="ECO:0000256" key="2">
    <source>
        <dbReference type="SAM" id="SignalP"/>
    </source>
</evidence>
<dbReference type="OrthoDB" id="6618046at2759"/>
<organism evidence="3 4">
    <name type="scientific">Trichoplusia ni</name>
    <name type="common">Cabbage looper</name>
    <dbReference type="NCBI Taxonomy" id="7111"/>
    <lineage>
        <taxon>Eukaryota</taxon>
        <taxon>Metazoa</taxon>
        <taxon>Ecdysozoa</taxon>
        <taxon>Arthropoda</taxon>
        <taxon>Hexapoda</taxon>
        <taxon>Insecta</taxon>
        <taxon>Pterygota</taxon>
        <taxon>Neoptera</taxon>
        <taxon>Endopterygota</taxon>
        <taxon>Lepidoptera</taxon>
        <taxon>Glossata</taxon>
        <taxon>Ditrysia</taxon>
        <taxon>Noctuoidea</taxon>
        <taxon>Noctuidae</taxon>
        <taxon>Plusiinae</taxon>
        <taxon>Trichoplusia</taxon>
    </lineage>
</organism>
<feature type="chain" id="PRO_5028914640" evidence="2">
    <location>
        <begin position="22"/>
        <end position="302"/>
    </location>
</feature>
<reference evidence="4" key="1">
    <citation type="submission" date="2025-08" db="UniProtKB">
        <authorList>
            <consortium name="RefSeq"/>
        </authorList>
    </citation>
    <scope>IDENTIFICATION</scope>
</reference>
<keyword evidence="3" id="KW-1185">Reference proteome</keyword>
<dbReference type="GeneID" id="113495864"/>
<evidence type="ECO:0000256" key="1">
    <source>
        <dbReference type="ARBA" id="ARBA00022729"/>
    </source>
</evidence>
<dbReference type="RefSeq" id="XP_026730661.1">
    <property type="nucleotide sequence ID" value="XM_026874860.1"/>
</dbReference>
<dbReference type="SMART" id="SM00708">
    <property type="entry name" value="PhBP"/>
    <property type="match status" value="2"/>
</dbReference>
<dbReference type="Pfam" id="PF01395">
    <property type="entry name" value="PBP_GOBP"/>
    <property type="match status" value="2"/>
</dbReference>
<dbReference type="CDD" id="cd23992">
    <property type="entry name" value="PBP_GOBP"/>
    <property type="match status" value="2"/>
</dbReference>
<dbReference type="Gene3D" id="1.10.238.20">
    <property type="entry name" value="Pheromone/general odorant binding protein domain"/>
    <property type="match status" value="2"/>
</dbReference>
<dbReference type="GO" id="GO:0005615">
    <property type="term" value="C:extracellular space"/>
    <property type="evidence" value="ECO:0007669"/>
    <property type="project" value="TreeGrafter"/>
</dbReference>
<sequence length="302" mass="32157">MSKFTCLVLCAVAVSLSSVYAKVTDEEKAAIRAAIAPLIAECSEQHGVSEDDIKAAKESHNADNLNPCFMGCFFKKSGIFDAEGKLDLESGMTKLQKYVKDPAAISKFEEVGKQCASVNDQAVSDGDAGCERAKLLVACALEHKADTQGSNNNMSKFTCLVLCAVAVSLSSVYAKISDEEKAAIHEAVLPILTECSQAFGVSEADIKTAKEDRSTDNLNSCFIGCFFKKMGVLDAEGKYNVDQGLSNLSKYIKSDENRAALEEVAKECATVNDEAVSDGAAGCERAQHLVACALAHKAEIPL</sequence>
<dbReference type="InterPro" id="IPR036728">
    <property type="entry name" value="PBP_GOBP_sf"/>
</dbReference>
<evidence type="ECO:0000313" key="4">
    <source>
        <dbReference type="RefSeq" id="XP_026730661.1"/>
    </source>
</evidence>
<evidence type="ECO:0000313" key="3">
    <source>
        <dbReference type="Proteomes" id="UP000322000"/>
    </source>
</evidence>
<dbReference type="InParanoid" id="A0A7E5VR92"/>
<keyword evidence="1 2" id="KW-0732">Signal</keyword>
<feature type="signal peptide" evidence="2">
    <location>
        <begin position="1"/>
        <end position="21"/>
    </location>
</feature>
<accession>A0A7E5VR92</accession>
<dbReference type="InterPro" id="IPR006170">
    <property type="entry name" value="PBP/GOBP"/>
</dbReference>
<dbReference type="KEGG" id="tnl:113495864"/>
<dbReference type="Proteomes" id="UP000322000">
    <property type="component" value="Chromosome 7"/>
</dbReference>
<name>A0A7E5VR92_TRINI</name>
<dbReference type="AlphaFoldDB" id="A0A7E5VR92"/>
<gene>
    <name evidence="4" type="primary">LOC113495864</name>
</gene>
<dbReference type="GO" id="GO:0005549">
    <property type="term" value="F:odorant binding"/>
    <property type="evidence" value="ECO:0007669"/>
    <property type="project" value="InterPro"/>
</dbReference>
<dbReference type="PANTHER" id="PTHR11857">
    <property type="entry name" value="ODORANT BINDING PROTEIN-RELATED"/>
    <property type="match status" value="1"/>
</dbReference>
<protein>
    <submittedName>
        <fullName evidence="4">Uncharacterized protein LOC113495864</fullName>
    </submittedName>
</protein>